<evidence type="ECO:0000256" key="3">
    <source>
        <dbReference type="ARBA" id="ARBA00022540"/>
    </source>
</evidence>
<dbReference type="FunFam" id="2.40.30.10:FF:000008">
    <property type="entry name" value="Translation initiation factor IF-2"/>
    <property type="match status" value="1"/>
</dbReference>
<dbReference type="Pfam" id="PF04760">
    <property type="entry name" value="IF2_N"/>
    <property type="match status" value="2"/>
</dbReference>
<dbReference type="GO" id="GO:0003743">
    <property type="term" value="F:translation initiation factor activity"/>
    <property type="evidence" value="ECO:0007669"/>
    <property type="project" value="UniProtKB-UniRule"/>
</dbReference>
<dbReference type="InterPro" id="IPR044145">
    <property type="entry name" value="IF2_II"/>
</dbReference>
<keyword evidence="8" id="KW-0963">Cytoplasm</keyword>
<dbReference type="InterPro" id="IPR015760">
    <property type="entry name" value="TIF_IF2"/>
</dbReference>
<dbReference type="STRING" id="454194.PYK22_02493"/>
<dbReference type="GO" id="GO:0005525">
    <property type="term" value="F:GTP binding"/>
    <property type="evidence" value="ECO:0007669"/>
    <property type="project" value="UniProtKB-KW"/>
</dbReference>
<dbReference type="InterPro" id="IPR027417">
    <property type="entry name" value="P-loop_NTPase"/>
</dbReference>
<dbReference type="PANTHER" id="PTHR43381">
    <property type="entry name" value="TRANSLATION INITIATION FACTOR IF-2-RELATED"/>
    <property type="match status" value="1"/>
</dbReference>
<dbReference type="InterPro" id="IPR053905">
    <property type="entry name" value="EF-G-like_DII"/>
</dbReference>
<dbReference type="Gene3D" id="3.40.50.300">
    <property type="entry name" value="P-loop containing nucleotide triphosphate hydrolases"/>
    <property type="match status" value="1"/>
</dbReference>
<evidence type="ECO:0000256" key="4">
    <source>
        <dbReference type="ARBA" id="ARBA00022741"/>
    </source>
</evidence>
<dbReference type="InterPro" id="IPR006847">
    <property type="entry name" value="IF2_N"/>
</dbReference>
<dbReference type="GO" id="GO:0003924">
    <property type="term" value="F:GTPase activity"/>
    <property type="evidence" value="ECO:0007669"/>
    <property type="project" value="UniProtKB-UniRule"/>
</dbReference>
<dbReference type="Gene3D" id="3.40.50.10050">
    <property type="entry name" value="Translation initiation factor IF- 2, domain 3"/>
    <property type="match status" value="1"/>
</dbReference>
<evidence type="ECO:0000256" key="1">
    <source>
        <dbReference type="ARBA" id="ARBA00007733"/>
    </source>
</evidence>
<comment type="similarity">
    <text evidence="1 8 9">Belongs to the TRAFAC class translation factor GTPase superfamily. Classic translation factor GTPase family. IF-2 subfamily.</text>
</comment>
<dbReference type="Pfam" id="PF22042">
    <property type="entry name" value="EF-G_D2"/>
    <property type="match status" value="1"/>
</dbReference>
<dbReference type="PROSITE" id="PS51722">
    <property type="entry name" value="G_TR_2"/>
    <property type="match status" value="1"/>
</dbReference>
<dbReference type="Gene3D" id="2.40.30.10">
    <property type="entry name" value="Translation factors"/>
    <property type="match status" value="2"/>
</dbReference>
<dbReference type="AlphaFoldDB" id="A0A0B6WYY0"/>
<dbReference type="SUPFAM" id="SSF50447">
    <property type="entry name" value="Translation proteins"/>
    <property type="match status" value="2"/>
</dbReference>
<dbReference type="Proteomes" id="UP000031518">
    <property type="component" value="Unassembled WGS sequence"/>
</dbReference>
<reference evidence="12 13" key="1">
    <citation type="submission" date="2013-12" db="EMBL/GenBank/DDBJ databases">
        <authorList>
            <person name="Stott M."/>
        </authorList>
    </citation>
    <scope>NUCLEOTIDE SEQUENCE [LARGE SCALE GENOMIC DNA]</scope>
    <source>
        <strain evidence="12 13">K22</strain>
    </source>
</reference>
<dbReference type="NCBIfam" id="TIGR00487">
    <property type="entry name" value="IF-2"/>
    <property type="match status" value="1"/>
</dbReference>
<reference evidence="12 13" key="2">
    <citation type="submission" date="2015-01" db="EMBL/GenBank/DDBJ databases">
        <title>Complete genome sequence of Pyrinomonas methylaliphatogenes type strain K22T.</title>
        <authorList>
            <person name="Lee K.C.Y."/>
            <person name="Power J.F."/>
            <person name="Dunfield P.F."/>
            <person name="Morgan X.C."/>
            <person name="Huttenhower C."/>
            <person name="Stott M.B."/>
        </authorList>
    </citation>
    <scope>NUCLEOTIDE SEQUENCE [LARGE SCALE GENOMIC DNA]</scope>
    <source>
        <strain evidence="12 13">K22</strain>
    </source>
</reference>
<feature type="compositionally biased region" description="Low complexity" evidence="10">
    <location>
        <begin position="166"/>
        <end position="182"/>
    </location>
</feature>
<dbReference type="InterPro" id="IPR009000">
    <property type="entry name" value="Transl_B-barrel_sf"/>
</dbReference>
<dbReference type="InterPro" id="IPR000178">
    <property type="entry name" value="TF_IF2_bacterial-like"/>
</dbReference>
<keyword evidence="5 8" id="KW-0648">Protein biosynthesis</keyword>
<dbReference type="InterPro" id="IPR000795">
    <property type="entry name" value="T_Tr_GTP-bd_dom"/>
</dbReference>
<dbReference type="CDD" id="cd03702">
    <property type="entry name" value="IF2_mtIF2_II"/>
    <property type="match status" value="1"/>
</dbReference>
<feature type="compositionally biased region" description="Low complexity" evidence="10">
    <location>
        <begin position="135"/>
        <end position="159"/>
    </location>
</feature>
<keyword evidence="13" id="KW-1185">Reference proteome</keyword>
<keyword evidence="3 8" id="KW-0396">Initiation factor</keyword>
<evidence type="ECO:0000256" key="2">
    <source>
        <dbReference type="ARBA" id="ARBA00020675"/>
    </source>
</evidence>
<feature type="binding site" evidence="8">
    <location>
        <begin position="394"/>
        <end position="401"/>
    </location>
    <ligand>
        <name>GTP</name>
        <dbReference type="ChEBI" id="CHEBI:37565"/>
    </ligand>
</feature>
<dbReference type="FunFam" id="3.40.50.10050:FF:000001">
    <property type="entry name" value="Translation initiation factor IF-2"/>
    <property type="match status" value="1"/>
</dbReference>
<proteinExistence type="inferred from homology"/>
<evidence type="ECO:0000256" key="6">
    <source>
        <dbReference type="ARBA" id="ARBA00023134"/>
    </source>
</evidence>
<comment type="subcellular location">
    <subcellularLocation>
        <location evidence="8">Cytoplasm</location>
    </subcellularLocation>
</comment>
<evidence type="ECO:0000259" key="11">
    <source>
        <dbReference type="PROSITE" id="PS51722"/>
    </source>
</evidence>
<evidence type="ECO:0000256" key="9">
    <source>
        <dbReference type="RuleBase" id="RU000644"/>
    </source>
</evidence>
<dbReference type="CDD" id="cd03692">
    <property type="entry name" value="mtIF2_IVc"/>
    <property type="match status" value="1"/>
</dbReference>
<evidence type="ECO:0000313" key="12">
    <source>
        <dbReference type="EMBL" id="CDM66463.1"/>
    </source>
</evidence>
<feature type="binding site" evidence="8">
    <location>
        <begin position="501"/>
        <end position="504"/>
    </location>
    <ligand>
        <name>GTP</name>
        <dbReference type="ChEBI" id="CHEBI:37565"/>
    </ligand>
</feature>
<dbReference type="PROSITE" id="PS01176">
    <property type="entry name" value="IF2"/>
    <property type="match status" value="1"/>
</dbReference>
<feature type="region of interest" description="Disordered" evidence="10">
    <location>
        <begin position="75"/>
        <end position="266"/>
    </location>
</feature>
<dbReference type="InterPro" id="IPR005225">
    <property type="entry name" value="Small_GTP-bd"/>
</dbReference>
<dbReference type="Pfam" id="PF00009">
    <property type="entry name" value="GTP_EFTU"/>
    <property type="match status" value="1"/>
</dbReference>
<dbReference type="NCBIfam" id="TIGR00231">
    <property type="entry name" value="small_GTP"/>
    <property type="match status" value="1"/>
</dbReference>
<comment type="caution">
    <text evidence="8">Lacks conserved residue(s) required for the propagation of feature annotation.</text>
</comment>
<dbReference type="InterPro" id="IPR023115">
    <property type="entry name" value="TIF_IF2_dom3"/>
</dbReference>
<feature type="domain" description="Tr-type G" evidence="11">
    <location>
        <begin position="385"/>
        <end position="565"/>
    </location>
</feature>
<dbReference type="PANTHER" id="PTHR43381:SF5">
    <property type="entry name" value="TR-TYPE G DOMAIN-CONTAINING PROTEIN"/>
    <property type="match status" value="1"/>
</dbReference>
<dbReference type="OrthoDB" id="9811804at2"/>
<organism evidence="12 13">
    <name type="scientific">Pyrinomonas methylaliphatogenes</name>
    <dbReference type="NCBI Taxonomy" id="454194"/>
    <lineage>
        <taxon>Bacteria</taxon>
        <taxon>Pseudomonadati</taxon>
        <taxon>Acidobacteriota</taxon>
        <taxon>Blastocatellia</taxon>
        <taxon>Blastocatellales</taxon>
        <taxon>Pyrinomonadaceae</taxon>
        <taxon>Pyrinomonas</taxon>
    </lineage>
</organism>
<comment type="function">
    <text evidence="7 8 9">One of the essential components for the initiation of protein synthesis. Protects formylmethionyl-tRNA from spontaneous hydrolysis and promotes its binding to the 30S ribosomal subunits. Also involved in the hydrolysis of GTP during the formation of the 70S ribosomal complex.</text>
</comment>
<dbReference type="SUPFAM" id="SSF52540">
    <property type="entry name" value="P-loop containing nucleoside triphosphate hydrolases"/>
    <property type="match status" value="1"/>
</dbReference>
<dbReference type="CDD" id="cd01887">
    <property type="entry name" value="IF2_eIF5B"/>
    <property type="match status" value="1"/>
</dbReference>
<name>A0A0B6WYY0_9BACT</name>
<dbReference type="RefSeq" id="WP_041977735.1">
    <property type="nucleotide sequence ID" value="NZ_CBXV010000008.1"/>
</dbReference>
<dbReference type="PRINTS" id="PR00315">
    <property type="entry name" value="ELONGATNFCT"/>
</dbReference>
<dbReference type="Pfam" id="PF11987">
    <property type="entry name" value="IF-2"/>
    <property type="match status" value="1"/>
</dbReference>
<dbReference type="FunFam" id="2.40.30.10:FF:000054">
    <property type="entry name" value="Translation initiation factor IF-2"/>
    <property type="match status" value="1"/>
</dbReference>
<feature type="compositionally biased region" description="Basic and acidic residues" evidence="10">
    <location>
        <begin position="215"/>
        <end position="243"/>
    </location>
</feature>
<evidence type="ECO:0000256" key="10">
    <source>
        <dbReference type="SAM" id="MobiDB-lite"/>
    </source>
</evidence>
<keyword evidence="6 8" id="KW-0342">GTP-binding</keyword>
<keyword evidence="4 8" id="KW-0547">Nucleotide-binding</keyword>
<evidence type="ECO:0000256" key="7">
    <source>
        <dbReference type="ARBA" id="ARBA00025162"/>
    </source>
</evidence>
<dbReference type="FunFam" id="3.40.50.300:FF:000019">
    <property type="entry name" value="Translation initiation factor IF-2"/>
    <property type="match status" value="1"/>
</dbReference>
<evidence type="ECO:0000256" key="8">
    <source>
        <dbReference type="HAMAP-Rule" id="MF_00100"/>
    </source>
</evidence>
<dbReference type="HAMAP" id="MF_00100_B">
    <property type="entry name" value="IF_2_B"/>
    <property type="match status" value="1"/>
</dbReference>
<dbReference type="InterPro" id="IPR036925">
    <property type="entry name" value="TIF_IF2_dom3_sf"/>
</dbReference>
<evidence type="ECO:0000256" key="5">
    <source>
        <dbReference type="ARBA" id="ARBA00022917"/>
    </source>
</evidence>
<gene>
    <name evidence="8" type="primary">infB</name>
    <name evidence="12" type="ORF">PYK22_02493</name>
</gene>
<feature type="binding site" evidence="8">
    <location>
        <begin position="447"/>
        <end position="451"/>
    </location>
    <ligand>
        <name>GTP</name>
        <dbReference type="ChEBI" id="CHEBI:37565"/>
    </ligand>
</feature>
<accession>A0A0B6WYY0</accession>
<sequence length="896" mass="97376">MAASNKSKKVRIYDLAKELKLDNKRIIEDARREGHDVSVPSNTIPEDIANKIRNKYFPKQEAIAPRAVRVVKKAVRPAPEETRTEAAASPVPEQVEIAPAPAPSPPTGETQKQAQPAAVRRVLRRIAPPPIEQGAPPSVESAQPAEAAAEPTQEPPAQVEAEKSVQPTAPAQKQTPPEAQAPVEAPKPKAGQPQVKVIRLTPPVGGIPRPTEPAKPTRPERESAARAERARTQELHEQPEETRVPQTTYIPPPDARRRGARTRHARKEKIVERDVLPPPRPRSLEERLMSAVNVASGELKPIRLVEGATVKDFAEKIGLKPKDVVALLLQRGVLATINQTISNEAAIELGRRFGYEVKFVPFEEMVAEEEFEDLIETGADDVEVPRAPVITVMGHVDHGKTSLLDAIRATDVAAHEAGGITQHIGAYSVHVPNPDNPSEMRRVVFLDTPGHEAFTMMRARGAKVTDIVVLVVAADDGVMPQTIEAIEHARAAGVPIIVAINKIDKPEANPERVKTELAQQGLTPVEWGGDTEMVLVSAKKRQNLDVLLETILLTADLLNLRASPTRLASGVVLEAKLDRGRGPVATVLVQQGTLRIGDPFIVGQVYGKVRALYSDRGEPVQEAGPATPVEVLGLQGVPQAGDQFQVVTDIARAQQIAQHRQMLARQSALVQTVKRGIEALGEKEVKELLVVLKADVQGSVEVLKSTLQKLSTDKIKVKVIRSGVGAITESDVLLASATQAGAKNTAVVIIGFNVRPEARAAELAKQEGVDIRLHSIIYKVEEEIRAAMLGMLEAVERERVLGRAEIREVFRVPRVGNVAGCMVTEGVVRRSARARLVRDGIVIWEGNIASLRRFKEDVAEVREGFECGVGLENFNDIKVGDQIEVFTIEKVAATEL</sequence>
<dbReference type="GO" id="GO:0005829">
    <property type="term" value="C:cytosol"/>
    <property type="evidence" value="ECO:0007669"/>
    <property type="project" value="TreeGrafter"/>
</dbReference>
<protein>
    <recommendedName>
        <fullName evidence="2 8">Translation initiation factor IF-2</fullName>
    </recommendedName>
</protein>
<dbReference type="EMBL" id="CBXV010000008">
    <property type="protein sequence ID" value="CDM66463.1"/>
    <property type="molecule type" value="Genomic_DNA"/>
</dbReference>
<evidence type="ECO:0000313" key="13">
    <source>
        <dbReference type="Proteomes" id="UP000031518"/>
    </source>
</evidence>
<dbReference type="SUPFAM" id="SSF52156">
    <property type="entry name" value="Initiation factor IF2/eIF5b, domain 3"/>
    <property type="match status" value="1"/>
</dbReference>
<dbReference type="Gene3D" id="1.10.10.2480">
    <property type="match status" value="1"/>
</dbReference>